<dbReference type="PROSITE" id="PS51935">
    <property type="entry name" value="NLPC_P60"/>
    <property type="match status" value="1"/>
</dbReference>
<dbReference type="Pfam" id="PF00877">
    <property type="entry name" value="NLPC_P60"/>
    <property type="match status" value="1"/>
</dbReference>
<keyword evidence="6" id="KW-0732">Signal</keyword>
<feature type="compositionally biased region" description="Low complexity" evidence="5">
    <location>
        <begin position="46"/>
        <end position="61"/>
    </location>
</feature>
<dbReference type="InterPro" id="IPR038765">
    <property type="entry name" value="Papain-like_cys_pep_sf"/>
</dbReference>
<dbReference type="RefSeq" id="WP_311546620.1">
    <property type="nucleotide sequence ID" value="NZ_JAVREK010000021.1"/>
</dbReference>
<evidence type="ECO:0000259" key="7">
    <source>
        <dbReference type="PROSITE" id="PS51935"/>
    </source>
</evidence>
<comment type="similarity">
    <text evidence="1">Belongs to the peptidase C40 family.</text>
</comment>
<proteinExistence type="inferred from homology"/>
<keyword evidence="2" id="KW-0645">Protease</keyword>
<dbReference type="PANTHER" id="PTHR47359:SF3">
    <property type="entry name" value="NLP_P60 DOMAIN-CONTAINING PROTEIN-RELATED"/>
    <property type="match status" value="1"/>
</dbReference>
<feature type="chain" id="PRO_5047336674" evidence="6">
    <location>
        <begin position="30"/>
        <end position="401"/>
    </location>
</feature>
<keyword evidence="4" id="KW-0788">Thiol protease</keyword>
<dbReference type="Proteomes" id="UP001183226">
    <property type="component" value="Unassembled WGS sequence"/>
</dbReference>
<comment type="caution">
    <text evidence="8">The sequence shown here is derived from an EMBL/GenBank/DDBJ whole genome shotgun (WGS) entry which is preliminary data.</text>
</comment>
<organism evidence="8 9">
    <name type="scientific">Streptomonospora wellingtoniae</name>
    <dbReference type="NCBI Taxonomy" id="3075544"/>
    <lineage>
        <taxon>Bacteria</taxon>
        <taxon>Bacillati</taxon>
        <taxon>Actinomycetota</taxon>
        <taxon>Actinomycetes</taxon>
        <taxon>Streptosporangiales</taxon>
        <taxon>Nocardiopsidaceae</taxon>
        <taxon>Streptomonospora</taxon>
    </lineage>
</organism>
<evidence type="ECO:0000256" key="1">
    <source>
        <dbReference type="ARBA" id="ARBA00007074"/>
    </source>
</evidence>
<keyword evidence="3" id="KW-0378">Hydrolase</keyword>
<keyword evidence="9" id="KW-1185">Reference proteome</keyword>
<dbReference type="EMBL" id="JAVREK010000021">
    <property type="protein sequence ID" value="MDT0304133.1"/>
    <property type="molecule type" value="Genomic_DNA"/>
</dbReference>
<evidence type="ECO:0000256" key="6">
    <source>
        <dbReference type="SAM" id="SignalP"/>
    </source>
</evidence>
<gene>
    <name evidence="8" type="ORF">RM446_18610</name>
</gene>
<dbReference type="PANTHER" id="PTHR47359">
    <property type="entry name" value="PEPTIDOGLYCAN DL-ENDOPEPTIDASE CWLO"/>
    <property type="match status" value="1"/>
</dbReference>
<reference evidence="9" key="1">
    <citation type="submission" date="2023-07" db="EMBL/GenBank/DDBJ databases">
        <title>30 novel species of actinomycetes from the DSMZ collection.</title>
        <authorList>
            <person name="Nouioui I."/>
        </authorList>
    </citation>
    <scope>NUCLEOTIDE SEQUENCE [LARGE SCALE GENOMIC DNA]</scope>
    <source>
        <strain evidence="9">DSM 45055</strain>
    </source>
</reference>
<evidence type="ECO:0000256" key="5">
    <source>
        <dbReference type="SAM" id="MobiDB-lite"/>
    </source>
</evidence>
<accession>A0ABU2KYN6</accession>
<evidence type="ECO:0000313" key="9">
    <source>
        <dbReference type="Proteomes" id="UP001183226"/>
    </source>
</evidence>
<name>A0ABU2KYN6_9ACTN</name>
<sequence length="401" mass="42082">MRQRWRSCAGTTAAFAVAFTAFGAAPVWAAPSPDVQERPSVGEQMAGAGAAAPSSDDPGSPTGVAAGSSPPVGDTGELDDHAEVAGFDRARSREYFAVLPESIPRERVRKVAGLDGVESVETVDAARLDVDGEGTAVLGVDPSGFRNYAPEPSAKSDDIWQGIAEGRVALSDDAGKQRGLDVGSSVELAGAKGEVTREVWTHATSGVAGIDALVSRDLARELGFPRGNALIVSAPEADLWDLQDRLKKTLGDEASLQVLADDPEPRPAGATGEALASQTLENAIAAAETRLGVPYVWGGESMSEGGYDCSGLVQWAFGEAGVSVPRVTHDQWFAGEQLDYADARRGDLIFWRNDPTAPDYISHVAIYLGGGRMLEAPRTGLNVRVTDVRMDNMAGVVRVHG</sequence>
<feature type="region of interest" description="Disordered" evidence="5">
    <location>
        <begin position="30"/>
        <end position="79"/>
    </location>
</feature>
<dbReference type="InterPro" id="IPR000064">
    <property type="entry name" value="NLP_P60_dom"/>
</dbReference>
<dbReference type="SUPFAM" id="SSF54001">
    <property type="entry name" value="Cysteine proteinases"/>
    <property type="match status" value="1"/>
</dbReference>
<feature type="signal peptide" evidence="6">
    <location>
        <begin position="1"/>
        <end position="29"/>
    </location>
</feature>
<evidence type="ECO:0000313" key="8">
    <source>
        <dbReference type="EMBL" id="MDT0304133.1"/>
    </source>
</evidence>
<dbReference type="Gene3D" id="3.90.1720.10">
    <property type="entry name" value="endopeptidase domain like (from Nostoc punctiforme)"/>
    <property type="match status" value="1"/>
</dbReference>
<protein>
    <submittedName>
        <fullName evidence="8">C40 family peptidase</fullName>
    </submittedName>
</protein>
<evidence type="ECO:0000256" key="4">
    <source>
        <dbReference type="ARBA" id="ARBA00022807"/>
    </source>
</evidence>
<dbReference type="InterPro" id="IPR051794">
    <property type="entry name" value="PG_Endopeptidase_C40"/>
</dbReference>
<evidence type="ECO:0000256" key="3">
    <source>
        <dbReference type="ARBA" id="ARBA00022801"/>
    </source>
</evidence>
<evidence type="ECO:0000256" key="2">
    <source>
        <dbReference type="ARBA" id="ARBA00022670"/>
    </source>
</evidence>
<feature type="domain" description="NlpC/P60" evidence="7">
    <location>
        <begin position="277"/>
        <end position="401"/>
    </location>
</feature>